<dbReference type="SUPFAM" id="SSF102114">
    <property type="entry name" value="Radical SAM enzymes"/>
    <property type="match status" value="1"/>
</dbReference>
<feature type="non-terminal residue" evidence="9">
    <location>
        <position position="259"/>
    </location>
</feature>
<evidence type="ECO:0000313" key="10">
    <source>
        <dbReference type="Proteomes" id="UP000824115"/>
    </source>
</evidence>
<dbReference type="PROSITE" id="PS51918">
    <property type="entry name" value="RADICAL_SAM"/>
    <property type="match status" value="1"/>
</dbReference>
<dbReference type="InterPro" id="IPR048641">
    <property type="entry name" value="RlmN_N"/>
</dbReference>
<keyword evidence="7" id="KW-0411">Iron-sulfur</keyword>
<evidence type="ECO:0000313" key="9">
    <source>
        <dbReference type="EMBL" id="HIZ84882.1"/>
    </source>
</evidence>
<feature type="domain" description="Radical SAM core" evidence="8">
    <location>
        <begin position="94"/>
        <end position="259"/>
    </location>
</feature>
<evidence type="ECO:0000256" key="4">
    <source>
        <dbReference type="ARBA" id="ARBA00022691"/>
    </source>
</evidence>
<dbReference type="AlphaFoldDB" id="A0A9D2GMP5"/>
<reference evidence="9" key="1">
    <citation type="journal article" date="2021" name="PeerJ">
        <title>Extensive microbial diversity within the chicken gut microbiome revealed by metagenomics and culture.</title>
        <authorList>
            <person name="Gilroy R."/>
            <person name="Ravi A."/>
            <person name="Getino M."/>
            <person name="Pursley I."/>
            <person name="Horton D.L."/>
            <person name="Alikhan N.F."/>
            <person name="Baker D."/>
            <person name="Gharbi K."/>
            <person name="Hall N."/>
            <person name="Watson M."/>
            <person name="Adriaenssens E.M."/>
            <person name="Foster-Nyarko E."/>
            <person name="Jarju S."/>
            <person name="Secka A."/>
            <person name="Antonio M."/>
            <person name="Oren A."/>
            <person name="Chaudhuri R.R."/>
            <person name="La Ragione R."/>
            <person name="Hildebrand F."/>
            <person name="Pallen M.J."/>
        </authorList>
    </citation>
    <scope>NUCLEOTIDE SEQUENCE</scope>
    <source>
        <strain evidence="9">Gambia16-554</strain>
    </source>
</reference>
<dbReference type="GO" id="GO:0070475">
    <property type="term" value="P:rRNA base methylation"/>
    <property type="evidence" value="ECO:0007669"/>
    <property type="project" value="TreeGrafter"/>
</dbReference>
<dbReference type="Gene3D" id="3.20.20.70">
    <property type="entry name" value="Aldolase class I"/>
    <property type="match status" value="1"/>
</dbReference>
<reference evidence="9" key="2">
    <citation type="submission" date="2021-04" db="EMBL/GenBank/DDBJ databases">
        <authorList>
            <person name="Gilroy R."/>
        </authorList>
    </citation>
    <scope>NUCLEOTIDE SEQUENCE</scope>
    <source>
        <strain evidence="9">Gambia16-554</strain>
    </source>
</reference>
<dbReference type="InterPro" id="IPR013785">
    <property type="entry name" value="Aldolase_TIM"/>
</dbReference>
<proteinExistence type="predicted"/>
<dbReference type="GO" id="GO:0051539">
    <property type="term" value="F:4 iron, 4 sulfur cluster binding"/>
    <property type="evidence" value="ECO:0007669"/>
    <property type="project" value="UniProtKB-KW"/>
</dbReference>
<dbReference type="InterPro" id="IPR058240">
    <property type="entry name" value="rSAM_sf"/>
</dbReference>
<dbReference type="Proteomes" id="UP000824115">
    <property type="component" value="Unassembled WGS sequence"/>
</dbReference>
<dbReference type="GO" id="GO:0046872">
    <property type="term" value="F:metal ion binding"/>
    <property type="evidence" value="ECO:0007669"/>
    <property type="project" value="UniProtKB-KW"/>
</dbReference>
<evidence type="ECO:0000256" key="3">
    <source>
        <dbReference type="ARBA" id="ARBA00022552"/>
    </source>
</evidence>
<keyword evidence="5" id="KW-0479">Metal-binding</keyword>
<keyword evidence="4" id="KW-0949">S-adenosyl-L-methionine</keyword>
<evidence type="ECO:0000256" key="6">
    <source>
        <dbReference type="ARBA" id="ARBA00023004"/>
    </source>
</evidence>
<accession>A0A9D2GMP5</accession>
<evidence type="ECO:0000256" key="5">
    <source>
        <dbReference type="ARBA" id="ARBA00022723"/>
    </source>
</evidence>
<evidence type="ECO:0000256" key="7">
    <source>
        <dbReference type="ARBA" id="ARBA00023014"/>
    </source>
</evidence>
<dbReference type="GO" id="GO:0003824">
    <property type="term" value="F:catalytic activity"/>
    <property type="evidence" value="ECO:0007669"/>
    <property type="project" value="InterPro"/>
</dbReference>
<keyword evidence="2" id="KW-0004">4Fe-4S</keyword>
<dbReference type="EMBL" id="DXAW01000004">
    <property type="protein sequence ID" value="HIZ84882.1"/>
    <property type="molecule type" value="Genomic_DNA"/>
</dbReference>
<dbReference type="Gene3D" id="1.10.150.530">
    <property type="match status" value="1"/>
</dbReference>
<dbReference type="PANTHER" id="PTHR30544">
    <property type="entry name" value="23S RRNA METHYLTRANSFERASE"/>
    <property type="match status" value="1"/>
</dbReference>
<gene>
    <name evidence="9" type="ORF">IAC04_00090</name>
</gene>
<dbReference type="InterPro" id="IPR040072">
    <property type="entry name" value="Methyltransferase_A"/>
</dbReference>
<dbReference type="SFLD" id="SFLDS00029">
    <property type="entry name" value="Radical_SAM"/>
    <property type="match status" value="1"/>
</dbReference>
<evidence type="ECO:0000256" key="2">
    <source>
        <dbReference type="ARBA" id="ARBA00022485"/>
    </source>
</evidence>
<evidence type="ECO:0000256" key="1">
    <source>
        <dbReference type="ARBA" id="ARBA00001966"/>
    </source>
</evidence>
<sequence length="259" mass="29019">MEALLGKNIDELRAVCVKYGLKSFVATQMADWLYSKRVRTIDEMTNISKAARAALSQDYEVGRTGYCDLISSSDGTKKYLFPFGPGVEAVMIPDGDRHTVCVSSQMGCRMGCRFCMTGRQGWHGNLTPAEILSQFMEIDEAASLTNAVFMGMGEPLDNWDNVRRAIDVLTAPWGFGWSPKRITLSTIGVTSDPRTGESPLRRFMDECSCHLAVSLHNPFPEERAELMPMEKPFPLAKTLSLIREYDSTGQRRVSFEYIM</sequence>
<dbReference type="PANTHER" id="PTHR30544:SF5">
    <property type="entry name" value="RADICAL SAM CORE DOMAIN-CONTAINING PROTEIN"/>
    <property type="match status" value="1"/>
</dbReference>
<comment type="cofactor">
    <cofactor evidence="1">
        <name>[4Fe-4S] cluster</name>
        <dbReference type="ChEBI" id="CHEBI:49883"/>
    </cofactor>
</comment>
<dbReference type="Pfam" id="PF04055">
    <property type="entry name" value="Radical_SAM"/>
    <property type="match status" value="1"/>
</dbReference>
<name>A0A9D2GMP5_9BACT</name>
<dbReference type="InterPro" id="IPR007197">
    <property type="entry name" value="rSAM"/>
</dbReference>
<protein>
    <submittedName>
        <fullName evidence="9">Radical SAM protein</fullName>
    </submittedName>
</protein>
<organism evidence="9 10">
    <name type="scientific">Candidatus Coprenecus stercoravium</name>
    <dbReference type="NCBI Taxonomy" id="2840735"/>
    <lineage>
        <taxon>Bacteria</taxon>
        <taxon>Pseudomonadati</taxon>
        <taxon>Bacteroidota</taxon>
        <taxon>Bacteroidia</taxon>
        <taxon>Bacteroidales</taxon>
        <taxon>Rikenellaceae</taxon>
        <taxon>Rikenellaceae incertae sedis</taxon>
        <taxon>Candidatus Coprenecus</taxon>
    </lineage>
</organism>
<keyword evidence="6" id="KW-0408">Iron</keyword>
<comment type="caution">
    <text evidence="9">The sequence shown here is derived from an EMBL/GenBank/DDBJ whole genome shotgun (WGS) entry which is preliminary data.</text>
</comment>
<keyword evidence="3" id="KW-0698">rRNA processing</keyword>
<dbReference type="GO" id="GO:0030488">
    <property type="term" value="P:tRNA methylation"/>
    <property type="evidence" value="ECO:0007669"/>
    <property type="project" value="TreeGrafter"/>
</dbReference>
<evidence type="ECO:0000259" key="8">
    <source>
        <dbReference type="PROSITE" id="PS51918"/>
    </source>
</evidence>
<dbReference type="Pfam" id="PF21016">
    <property type="entry name" value="RlmN_N"/>
    <property type="match status" value="1"/>
</dbReference>